<name>A0ABX3EUG7_9BACL</name>
<evidence type="ECO:0000313" key="2">
    <source>
        <dbReference type="Proteomes" id="UP000186058"/>
    </source>
</evidence>
<dbReference type="Proteomes" id="UP000186058">
    <property type="component" value="Unassembled WGS sequence"/>
</dbReference>
<accession>A0ABX3EUG7</accession>
<evidence type="ECO:0000313" key="1">
    <source>
        <dbReference type="EMBL" id="OKP91848.1"/>
    </source>
</evidence>
<dbReference type="RefSeq" id="WP_074106397.1">
    <property type="nucleotide sequence ID" value="NZ_LVWI01000001.1"/>
</dbReference>
<dbReference type="Pfam" id="PF04883">
    <property type="entry name" value="HK97-gp10_like"/>
    <property type="match status" value="1"/>
</dbReference>
<comment type="caution">
    <text evidence="1">The sequence shown here is derived from an EMBL/GenBank/DDBJ whole genome shotgun (WGS) entry which is preliminary data.</text>
</comment>
<evidence type="ECO:0008006" key="3">
    <source>
        <dbReference type="Google" id="ProtNLM"/>
    </source>
</evidence>
<organism evidence="1 2">
    <name type="scientific">Paenibacillus helianthi</name>
    <dbReference type="NCBI Taxonomy" id="1349432"/>
    <lineage>
        <taxon>Bacteria</taxon>
        <taxon>Bacillati</taxon>
        <taxon>Bacillota</taxon>
        <taxon>Bacilli</taxon>
        <taxon>Bacillales</taxon>
        <taxon>Paenibacillaceae</taxon>
        <taxon>Paenibacillus</taxon>
    </lineage>
</organism>
<keyword evidence="2" id="KW-1185">Reference proteome</keyword>
<proteinExistence type="predicted"/>
<sequence>MADSSGFSFDLGGLDTIIARLDRLENDIDRRLEEKLTKIALKVIHDAKRLAPIDSGDLEAALIVDDVKHLMGLAYVDFGTCPEVNAYAVIQHEGFNKTPSGAIVQLTPGEKTLSKGNYNGYSPGKKFLENALKMNENWIKEELSGLLEGW</sequence>
<protein>
    <recommendedName>
        <fullName evidence="3">HK97 gp10 family phage protein</fullName>
    </recommendedName>
</protein>
<reference evidence="1 2" key="1">
    <citation type="submission" date="2016-03" db="EMBL/GenBank/DDBJ databases">
        <authorList>
            <person name="Sant'Anna F.H."/>
            <person name="Ambrosini A."/>
            <person name="Souza R."/>
            <person name="Bach E."/>
            <person name="Fernandes G."/>
            <person name="Balsanelli E."/>
            <person name="Baura V.A."/>
            <person name="Souza E.M."/>
            <person name="Passaglia L."/>
        </authorList>
    </citation>
    <scope>NUCLEOTIDE SEQUENCE [LARGE SCALE GENOMIC DNA]</scope>
    <source>
        <strain evidence="1 2">P26E</strain>
    </source>
</reference>
<dbReference type="InterPro" id="IPR010064">
    <property type="entry name" value="HK97-gp10_tail"/>
</dbReference>
<gene>
    <name evidence="1" type="ORF">A3844_01670</name>
</gene>
<dbReference type="EMBL" id="LVWI01000001">
    <property type="protein sequence ID" value="OKP91848.1"/>
    <property type="molecule type" value="Genomic_DNA"/>
</dbReference>